<sequence>MSEKNGFKLYKILGVKTTELTYPCCVNCFKKVFYLSERKKWRCTSCNEDFLKVRHRFKLIFEISNLVDFKICAGFGKPMEIFFGLEANHFYKYKSKRVDSNEKWTDLMENAFRFCLLGRWFLFDLKWSKTTDGASSFVIKNVSLPKHEIENFVSISVYLKNQNMIKNESNLSDSFCVEELSNSSIINETLIDENHCQEKDICQMLENFTFLK</sequence>
<dbReference type="InterPro" id="IPR012340">
    <property type="entry name" value="NA-bd_OB-fold"/>
</dbReference>
<dbReference type="InterPro" id="IPR043522">
    <property type="entry name" value="DDIAS"/>
</dbReference>
<reference evidence="2 3" key="1">
    <citation type="journal article" date="2018" name="Sci. Rep.">
        <title>Genomic signatures of local adaptation to the degree of environmental predictability in rotifers.</title>
        <authorList>
            <person name="Franch-Gras L."/>
            <person name="Hahn C."/>
            <person name="Garcia-Roger E.M."/>
            <person name="Carmona M.J."/>
            <person name="Serra M."/>
            <person name="Gomez A."/>
        </authorList>
    </citation>
    <scope>NUCLEOTIDE SEQUENCE [LARGE SCALE GENOMIC DNA]</scope>
    <source>
        <strain evidence="2">HYR1</strain>
    </source>
</reference>
<dbReference type="Gene3D" id="2.40.50.140">
    <property type="entry name" value="Nucleic acid-binding proteins"/>
    <property type="match status" value="1"/>
</dbReference>
<evidence type="ECO:0000313" key="3">
    <source>
        <dbReference type="Proteomes" id="UP000276133"/>
    </source>
</evidence>
<dbReference type="OrthoDB" id="9948238at2759"/>
<dbReference type="GO" id="GO:0005634">
    <property type="term" value="C:nucleus"/>
    <property type="evidence" value="ECO:0007669"/>
    <property type="project" value="TreeGrafter"/>
</dbReference>
<proteinExistence type="predicted"/>
<accession>A0A3M7QAL7</accession>
<dbReference type="Proteomes" id="UP000276133">
    <property type="component" value="Unassembled WGS sequence"/>
</dbReference>
<organism evidence="2 3">
    <name type="scientific">Brachionus plicatilis</name>
    <name type="common">Marine rotifer</name>
    <name type="synonym">Brachionus muelleri</name>
    <dbReference type="NCBI Taxonomy" id="10195"/>
    <lineage>
        <taxon>Eukaryota</taxon>
        <taxon>Metazoa</taxon>
        <taxon>Spiralia</taxon>
        <taxon>Gnathifera</taxon>
        <taxon>Rotifera</taxon>
        <taxon>Eurotatoria</taxon>
        <taxon>Monogononta</taxon>
        <taxon>Pseudotrocha</taxon>
        <taxon>Ploima</taxon>
        <taxon>Brachionidae</taxon>
        <taxon>Brachionus</taxon>
    </lineage>
</organism>
<dbReference type="STRING" id="10195.A0A3M7QAL7"/>
<feature type="domain" description="Replication factor A C-terminal" evidence="1">
    <location>
        <begin position="13"/>
        <end position="109"/>
    </location>
</feature>
<dbReference type="PANTHER" id="PTHR35537:SF1">
    <property type="entry name" value="DNA DAMAGE-INDUCED APOPTOSIS SUPPRESSOR PROTEIN"/>
    <property type="match status" value="1"/>
</dbReference>
<evidence type="ECO:0000313" key="2">
    <source>
        <dbReference type="EMBL" id="RNA07995.1"/>
    </source>
</evidence>
<comment type="caution">
    <text evidence="2">The sequence shown here is derived from an EMBL/GenBank/DDBJ whole genome shotgun (WGS) entry which is preliminary data.</text>
</comment>
<gene>
    <name evidence="2" type="ORF">BpHYR1_001550</name>
</gene>
<evidence type="ECO:0000259" key="1">
    <source>
        <dbReference type="Pfam" id="PF08646"/>
    </source>
</evidence>
<keyword evidence="3" id="KW-1185">Reference proteome</keyword>
<dbReference type="SUPFAM" id="SSF50249">
    <property type="entry name" value="Nucleic acid-binding proteins"/>
    <property type="match status" value="1"/>
</dbReference>
<dbReference type="GO" id="GO:1902230">
    <property type="term" value="P:negative regulation of intrinsic apoptotic signaling pathway in response to DNA damage"/>
    <property type="evidence" value="ECO:0007669"/>
    <property type="project" value="InterPro"/>
</dbReference>
<dbReference type="InterPro" id="IPR013955">
    <property type="entry name" value="Rep_factor-A_C"/>
</dbReference>
<dbReference type="GO" id="GO:0005737">
    <property type="term" value="C:cytoplasm"/>
    <property type="evidence" value="ECO:0007669"/>
    <property type="project" value="TreeGrafter"/>
</dbReference>
<dbReference type="EMBL" id="REGN01006881">
    <property type="protein sequence ID" value="RNA07995.1"/>
    <property type="molecule type" value="Genomic_DNA"/>
</dbReference>
<protein>
    <submittedName>
        <fullName evidence="2">DNA damage-induced apoptosis suppressor</fullName>
    </submittedName>
</protein>
<dbReference type="Pfam" id="PF08646">
    <property type="entry name" value="Rep_fac-A_C"/>
    <property type="match status" value="1"/>
</dbReference>
<name>A0A3M7QAL7_BRAPC</name>
<dbReference type="AlphaFoldDB" id="A0A3M7QAL7"/>
<dbReference type="PANTHER" id="PTHR35537">
    <property type="entry name" value="DNA DAMAGE-INDUCIBLE APOPTOSIS SUPPRESSOR PROTEIN DDIAS"/>
    <property type="match status" value="1"/>
</dbReference>